<dbReference type="EMBL" id="VFPM01000002">
    <property type="protein sequence ID" value="TQM62857.1"/>
    <property type="molecule type" value="Genomic_DNA"/>
</dbReference>
<evidence type="ECO:0000256" key="5">
    <source>
        <dbReference type="ARBA" id="ARBA00022842"/>
    </source>
</evidence>
<dbReference type="GO" id="GO:0015977">
    <property type="term" value="P:carbon fixation"/>
    <property type="evidence" value="ECO:0007669"/>
    <property type="project" value="UniProtKB-UniRule"/>
</dbReference>
<accession>A0A543HX02</accession>
<dbReference type="InterPro" id="IPR021135">
    <property type="entry name" value="PEP_COase"/>
</dbReference>
<sequence length="893" mass="98079">MTASTEDTRLDADVQLLTRLLYETVERHDSAEVVTQMQDVERWASAAHASGSASDDERITQALSALDPDRSAKLARAFTVYFHLVNVAEQVHRLDESALHDGASLADTMDAVRAAGLDTADLSRTVGQVEVRPVFTAHPTEASRRSVLTKIRQVADLLEEGADPRAQPADRARIERRLAEVIERLWQTDELRVDRPRVIEEARSALFYLEELADQVLPEVVDEMAAGLGALGVDLSPTAVPVRLGSWVGGDRDGNPLVTPAVTEEVLLQQTRTALRVLERNLQALQVEMSESSRVVPPSDEVLAQTEGAQTEEPYRAALQTMLDRLAATSGRLLEGQHSERSYADADELVADLATIHRSLLDHRGELTARGPVARVMRTVALVGFHLAVLDIREHAAHHHTTLARLYDLVGQEPAYATLSPPERTALLARELAEPRPLLSPTTRLDGVPERTMETFHTVRRALDRDAGAIESYIVSMSEDVDDVLAAVVLARQAGLVDLTAGVARIGFVPLLETPSSLAIAGDFLDRLLSCAPYRELVRLRGDSQEVMLGYSDSSKLGGITVSRWGLHRAQRELVEVARTHGVSVVMFHGRGGSVGRGGGPTHEAIVAQPAGTVSGRIKFTEQGEVISDKYLVRSLAHHNMELSLAATLRAATLRREAQNTIEVRRRWDSLMDVISEASHAAYLDLVGDEAFPEYFRQSTPVDELADLNLGSRPARRGGGGRLEDLRAIPWVFGWTQSRQLIPGWFGVGSGLAAAIDAGYSDQLEEAVRRWRFLRMFLSNVEMTLSKTDLAISRRYVEQLVDPSLQRFFGAVTDEHARTVQHLLAVTGKDALLSDEPVLRRTFAVRHGRLHAVHELQIALLQRTRSGQAADPELRRALLLTMNGIAAGLRNTG</sequence>
<dbReference type="NCBIfam" id="NF000584">
    <property type="entry name" value="PRK00009.1"/>
    <property type="match status" value="1"/>
</dbReference>
<dbReference type="GO" id="GO:0005829">
    <property type="term" value="C:cytosol"/>
    <property type="evidence" value="ECO:0007669"/>
    <property type="project" value="TreeGrafter"/>
</dbReference>
<dbReference type="GO" id="GO:0006107">
    <property type="term" value="P:oxaloacetate metabolic process"/>
    <property type="evidence" value="ECO:0007669"/>
    <property type="project" value="UniProtKB-UniRule"/>
</dbReference>
<dbReference type="Gene3D" id="1.20.1440.90">
    <property type="entry name" value="Phosphoenolpyruvate/pyruvate domain"/>
    <property type="match status" value="1"/>
</dbReference>
<dbReference type="EC" id="4.1.1.31" evidence="3 9"/>
<comment type="function">
    <text evidence="1 9">Forms oxaloacetate, a four-carbon dicarboxylic acid source for the tricarboxylic acid cycle.</text>
</comment>
<dbReference type="GO" id="GO:0008964">
    <property type="term" value="F:phosphoenolpyruvate carboxylase activity"/>
    <property type="evidence" value="ECO:0007669"/>
    <property type="project" value="UniProtKB-UniRule"/>
</dbReference>
<evidence type="ECO:0000256" key="1">
    <source>
        <dbReference type="ARBA" id="ARBA00003670"/>
    </source>
</evidence>
<dbReference type="PANTHER" id="PTHR30523">
    <property type="entry name" value="PHOSPHOENOLPYRUVATE CARBOXYLASE"/>
    <property type="match status" value="1"/>
</dbReference>
<name>A0A543HX02_9MICO</name>
<keyword evidence="11" id="KW-0175">Coiled coil</keyword>
<dbReference type="OrthoDB" id="9768133at2"/>
<evidence type="ECO:0000313" key="13">
    <source>
        <dbReference type="Proteomes" id="UP000316747"/>
    </source>
</evidence>
<organism evidence="12 13">
    <name type="scientific">Humibacillus xanthopallidus</name>
    <dbReference type="NCBI Taxonomy" id="412689"/>
    <lineage>
        <taxon>Bacteria</taxon>
        <taxon>Bacillati</taxon>
        <taxon>Actinomycetota</taxon>
        <taxon>Actinomycetes</taxon>
        <taxon>Micrococcales</taxon>
        <taxon>Intrasporangiaceae</taxon>
        <taxon>Humibacillus</taxon>
    </lineage>
</organism>
<dbReference type="GO" id="GO:0000287">
    <property type="term" value="F:magnesium ion binding"/>
    <property type="evidence" value="ECO:0007669"/>
    <property type="project" value="UniProtKB-UniRule"/>
</dbReference>
<keyword evidence="6 9" id="KW-0456">Lyase</keyword>
<feature type="active site" evidence="9 10">
    <location>
        <position position="138"/>
    </location>
</feature>
<evidence type="ECO:0000256" key="4">
    <source>
        <dbReference type="ARBA" id="ARBA00022419"/>
    </source>
</evidence>
<dbReference type="PRINTS" id="PR00150">
    <property type="entry name" value="PEPCARBXLASE"/>
</dbReference>
<comment type="subunit">
    <text evidence="9">Homotetramer.</text>
</comment>
<dbReference type="InterPro" id="IPR018129">
    <property type="entry name" value="PEP_COase_Lys_AS"/>
</dbReference>
<dbReference type="RefSeq" id="WP_141844878.1">
    <property type="nucleotide sequence ID" value="NZ_VFPM01000002.1"/>
</dbReference>
<comment type="similarity">
    <text evidence="2 9">Belongs to the PEPCase type 1 family.</text>
</comment>
<evidence type="ECO:0000256" key="11">
    <source>
        <dbReference type="SAM" id="Coils"/>
    </source>
</evidence>
<dbReference type="GO" id="GO:0006099">
    <property type="term" value="P:tricarboxylic acid cycle"/>
    <property type="evidence" value="ECO:0007669"/>
    <property type="project" value="InterPro"/>
</dbReference>
<evidence type="ECO:0000256" key="2">
    <source>
        <dbReference type="ARBA" id="ARBA00008346"/>
    </source>
</evidence>
<feature type="coiled-coil region" evidence="11">
    <location>
        <begin position="268"/>
        <end position="295"/>
    </location>
</feature>
<feature type="active site" evidence="9">
    <location>
        <position position="556"/>
    </location>
</feature>
<evidence type="ECO:0000313" key="12">
    <source>
        <dbReference type="EMBL" id="TQM62857.1"/>
    </source>
</evidence>
<dbReference type="InterPro" id="IPR015813">
    <property type="entry name" value="Pyrv/PenolPyrv_kinase-like_dom"/>
</dbReference>
<evidence type="ECO:0000256" key="6">
    <source>
        <dbReference type="ARBA" id="ARBA00023239"/>
    </source>
</evidence>
<dbReference type="SUPFAM" id="SSF51621">
    <property type="entry name" value="Phosphoenolpyruvate/pyruvate domain"/>
    <property type="match status" value="1"/>
</dbReference>
<keyword evidence="12" id="KW-0670">Pyruvate</keyword>
<dbReference type="Pfam" id="PF00311">
    <property type="entry name" value="PEPcase"/>
    <property type="match status" value="1"/>
</dbReference>
<evidence type="ECO:0000256" key="3">
    <source>
        <dbReference type="ARBA" id="ARBA00012305"/>
    </source>
</evidence>
<comment type="catalytic activity">
    <reaction evidence="8 9">
        <text>oxaloacetate + phosphate = phosphoenolpyruvate + hydrogencarbonate</text>
        <dbReference type="Rhea" id="RHEA:28370"/>
        <dbReference type="ChEBI" id="CHEBI:16452"/>
        <dbReference type="ChEBI" id="CHEBI:17544"/>
        <dbReference type="ChEBI" id="CHEBI:43474"/>
        <dbReference type="ChEBI" id="CHEBI:58702"/>
        <dbReference type="EC" id="4.1.1.31"/>
    </reaction>
</comment>
<keyword evidence="13" id="KW-1185">Reference proteome</keyword>
<keyword evidence="7 9" id="KW-0120">Carbon dioxide fixation</keyword>
<evidence type="ECO:0000256" key="7">
    <source>
        <dbReference type="ARBA" id="ARBA00023300"/>
    </source>
</evidence>
<comment type="cofactor">
    <cofactor evidence="9">
        <name>Mg(2+)</name>
        <dbReference type="ChEBI" id="CHEBI:18420"/>
    </cofactor>
</comment>
<protein>
    <recommendedName>
        <fullName evidence="4 9">Phosphoenolpyruvate carboxylase</fullName>
        <shortName evidence="9">PEPC</shortName>
        <shortName evidence="9">PEPCase</shortName>
        <ecNumber evidence="3 9">4.1.1.31</ecNumber>
    </recommendedName>
</protein>
<evidence type="ECO:0000256" key="8">
    <source>
        <dbReference type="ARBA" id="ARBA00048995"/>
    </source>
</evidence>
<gene>
    <name evidence="9" type="primary">ppc</name>
    <name evidence="12" type="ORF">FBY41_2899</name>
</gene>
<dbReference type="PANTHER" id="PTHR30523:SF6">
    <property type="entry name" value="PHOSPHOENOLPYRUVATE CARBOXYLASE"/>
    <property type="match status" value="1"/>
</dbReference>
<dbReference type="HAMAP" id="MF_00595">
    <property type="entry name" value="PEPcase_type1"/>
    <property type="match status" value="1"/>
</dbReference>
<keyword evidence="5 9" id="KW-0460">Magnesium</keyword>
<comment type="caution">
    <text evidence="12">The sequence shown here is derived from an EMBL/GenBank/DDBJ whole genome shotgun (WGS) entry which is preliminary data.</text>
</comment>
<dbReference type="Proteomes" id="UP000316747">
    <property type="component" value="Unassembled WGS sequence"/>
</dbReference>
<dbReference type="InterPro" id="IPR022805">
    <property type="entry name" value="PEP_COase_bac/pln-type"/>
</dbReference>
<dbReference type="PROSITE" id="PS00781">
    <property type="entry name" value="PEPCASE_1"/>
    <property type="match status" value="1"/>
</dbReference>
<dbReference type="AlphaFoldDB" id="A0A543HX02"/>
<proteinExistence type="inferred from homology"/>
<evidence type="ECO:0000256" key="10">
    <source>
        <dbReference type="PROSITE-ProRule" id="PRU10111"/>
    </source>
</evidence>
<reference evidence="12 13" key="1">
    <citation type="submission" date="2019-06" db="EMBL/GenBank/DDBJ databases">
        <title>Genome sequencing of plant associated microbes to promote plant fitness in Sorghum bicolor and Oryza sativa.</title>
        <authorList>
            <person name="Coleman-Derr D."/>
        </authorList>
    </citation>
    <scope>NUCLEOTIDE SEQUENCE [LARGE SCALE GENOMIC DNA]</scope>
    <source>
        <strain evidence="12 13">KV-663</strain>
    </source>
</reference>
<evidence type="ECO:0000256" key="9">
    <source>
        <dbReference type="HAMAP-Rule" id="MF_00595"/>
    </source>
</evidence>